<proteinExistence type="predicted"/>
<reference evidence="1 2" key="1">
    <citation type="journal article" date="2022" name="Hortic Res">
        <title>A haplotype resolved chromosomal level avocado genome allows analysis of novel avocado genes.</title>
        <authorList>
            <person name="Nath O."/>
            <person name="Fletcher S.J."/>
            <person name="Hayward A."/>
            <person name="Shaw L.M."/>
            <person name="Masouleh A.K."/>
            <person name="Furtado A."/>
            <person name="Henry R.J."/>
            <person name="Mitter N."/>
        </authorList>
    </citation>
    <scope>NUCLEOTIDE SEQUENCE [LARGE SCALE GENOMIC DNA]</scope>
    <source>
        <strain evidence="2">cv. Hass</strain>
    </source>
</reference>
<evidence type="ECO:0000313" key="1">
    <source>
        <dbReference type="EMBL" id="KAJ8620238.1"/>
    </source>
</evidence>
<dbReference type="Proteomes" id="UP001234297">
    <property type="component" value="Chromosome 9"/>
</dbReference>
<name>A0ACC2KGV4_PERAE</name>
<keyword evidence="2" id="KW-1185">Reference proteome</keyword>
<gene>
    <name evidence="1" type="ORF">MRB53_028767</name>
</gene>
<accession>A0ACC2KGV4</accession>
<sequence length="119" mass="13417">MAITTSRGPCELSHLRFASHHSIHPFNCNSISLLSIVTSPPLARTPPSGAPSSSSEYCLLRLTARFRNRISFPEPISRSSSSHLPYHHQIHHLLTHVHLLHHTQNLHPKLIFYYPSSSI</sequence>
<comment type="caution">
    <text evidence="1">The sequence shown here is derived from an EMBL/GenBank/DDBJ whole genome shotgun (WGS) entry which is preliminary data.</text>
</comment>
<organism evidence="1 2">
    <name type="scientific">Persea americana</name>
    <name type="common">Avocado</name>
    <dbReference type="NCBI Taxonomy" id="3435"/>
    <lineage>
        <taxon>Eukaryota</taxon>
        <taxon>Viridiplantae</taxon>
        <taxon>Streptophyta</taxon>
        <taxon>Embryophyta</taxon>
        <taxon>Tracheophyta</taxon>
        <taxon>Spermatophyta</taxon>
        <taxon>Magnoliopsida</taxon>
        <taxon>Magnoliidae</taxon>
        <taxon>Laurales</taxon>
        <taxon>Lauraceae</taxon>
        <taxon>Persea</taxon>
    </lineage>
</organism>
<protein>
    <submittedName>
        <fullName evidence="1">Uncharacterized protein</fullName>
    </submittedName>
</protein>
<dbReference type="EMBL" id="CM056817">
    <property type="protein sequence ID" value="KAJ8620238.1"/>
    <property type="molecule type" value="Genomic_DNA"/>
</dbReference>
<evidence type="ECO:0000313" key="2">
    <source>
        <dbReference type="Proteomes" id="UP001234297"/>
    </source>
</evidence>